<accession>A0A2J6RQV3</accession>
<dbReference type="AlphaFoldDB" id="A0A2J6RQV3"/>
<gene>
    <name evidence="3" type="ORF">L207DRAFT_529193</name>
</gene>
<keyword evidence="4" id="KW-1185">Reference proteome</keyword>
<proteinExistence type="predicted"/>
<evidence type="ECO:0000313" key="3">
    <source>
        <dbReference type="EMBL" id="PMD40896.1"/>
    </source>
</evidence>
<keyword evidence="1" id="KW-0175">Coiled coil</keyword>
<protein>
    <submittedName>
        <fullName evidence="3">Uncharacterized protein</fullName>
    </submittedName>
</protein>
<evidence type="ECO:0000256" key="1">
    <source>
        <dbReference type="SAM" id="Coils"/>
    </source>
</evidence>
<evidence type="ECO:0000313" key="4">
    <source>
        <dbReference type="Proteomes" id="UP000235786"/>
    </source>
</evidence>
<feature type="compositionally biased region" description="Polar residues" evidence="2">
    <location>
        <begin position="1"/>
        <end position="12"/>
    </location>
</feature>
<dbReference type="OrthoDB" id="3553547at2759"/>
<feature type="coiled-coil region" evidence="1">
    <location>
        <begin position="84"/>
        <end position="118"/>
    </location>
</feature>
<feature type="compositionally biased region" description="Polar residues" evidence="2">
    <location>
        <begin position="45"/>
        <end position="54"/>
    </location>
</feature>
<evidence type="ECO:0000256" key="2">
    <source>
        <dbReference type="SAM" id="MobiDB-lite"/>
    </source>
</evidence>
<sequence length="494" mass="57154">MFNSPDRSWNGSTKHEDTPQNEPPAALLPPPSSSPRLLAKDTSRQDSAYESTKGNQEEHLKVDPVIQARNIRARERVEILRGRVLRTRRDINEKREELQILRERFRDATDKLMRVLNEFMVQESNGDRAALFPYYEQVRASQDKLGPVEDDYDILEIRLNREEDELEKEETRFYTFNNIVLHLHPDDMLDEPLTPHIKPYELEDTEYENLDLENDLVKQYLAAVADADHLGEQLDSLEDEQYRLSQELSLRMRHKIPITEETTTFLFEFPQAHKKLLKRLHDAEDNLYHLRDRCIAEQLFAEGEYAYIPRNALVDEINESVNDARDRSPLRTAVLHHNVATHLQDTNFEDKKKYVNSWILDWIQDSSLDALRLKDIIYSQYPQDGKQLHDDDWSELALDFWNTDDAGKSANQKRVPSTMDAILGGTGTSGYDLSLMVDLGEELFEPFIMGSEAASYTTQKIGSGMRQEEASPDVGLVIRMGPPPQQARVRRSSV</sequence>
<dbReference type="STRING" id="1149755.A0A2J6RQV3"/>
<name>A0A2J6RQV3_HYAVF</name>
<dbReference type="EMBL" id="KZ613945">
    <property type="protein sequence ID" value="PMD40896.1"/>
    <property type="molecule type" value="Genomic_DNA"/>
</dbReference>
<dbReference type="Proteomes" id="UP000235786">
    <property type="component" value="Unassembled WGS sequence"/>
</dbReference>
<reference evidence="3 4" key="1">
    <citation type="submission" date="2016-04" db="EMBL/GenBank/DDBJ databases">
        <title>A degradative enzymes factory behind the ericoid mycorrhizal symbiosis.</title>
        <authorList>
            <consortium name="DOE Joint Genome Institute"/>
            <person name="Martino E."/>
            <person name="Morin E."/>
            <person name="Grelet G."/>
            <person name="Kuo A."/>
            <person name="Kohler A."/>
            <person name="Daghino S."/>
            <person name="Barry K."/>
            <person name="Choi C."/>
            <person name="Cichocki N."/>
            <person name="Clum A."/>
            <person name="Copeland A."/>
            <person name="Hainaut M."/>
            <person name="Haridas S."/>
            <person name="Labutti K."/>
            <person name="Lindquist E."/>
            <person name="Lipzen A."/>
            <person name="Khouja H.-R."/>
            <person name="Murat C."/>
            <person name="Ohm R."/>
            <person name="Olson A."/>
            <person name="Spatafora J."/>
            <person name="Veneault-Fourrey C."/>
            <person name="Henrissat B."/>
            <person name="Grigoriev I."/>
            <person name="Martin F."/>
            <person name="Perotto S."/>
        </authorList>
    </citation>
    <scope>NUCLEOTIDE SEQUENCE [LARGE SCALE GENOMIC DNA]</scope>
    <source>
        <strain evidence="3 4">F</strain>
    </source>
</reference>
<feature type="region of interest" description="Disordered" evidence="2">
    <location>
        <begin position="1"/>
        <end position="58"/>
    </location>
</feature>
<organism evidence="3 4">
    <name type="scientific">Hyaloscypha variabilis (strain UAMH 11265 / GT02V1 / F)</name>
    <name type="common">Meliniomyces variabilis</name>
    <dbReference type="NCBI Taxonomy" id="1149755"/>
    <lineage>
        <taxon>Eukaryota</taxon>
        <taxon>Fungi</taxon>
        <taxon>Dikarya</taxon>
        <taxon>Ascomycota</taxon>
        <taxon>Pezizomycotina</taxon>
        <taxon>Leotiomycetes</taxon>
        <taxon>Helotiales</taxon>
        <taxon>Hyaloscyphaceae</taxon>
        <taxon>Hyaloscypha</taxon>
        <taxon>Hyaloscypha variabilis</taxon>
    </lineage>
</organism>